<name>A0A0D0BTJ2_9AGAR</name>
<evidence type="ECO:0000313" key="2">
    <source>
        <dbReference type="EMBL" id="KIK58741.1"/>
    </source>
</evidence>
<keyword evidence="3" id="KW-1185">Reference proteome</keyword>
<feature type="region of interest" description="Disordered" evidence="1">
    <location>
        <begin position="1"/>
        <end position="58"/>
    </location>
</feature>
<sequence length="199" mass="22402">MEPSETNHINAEATESKPWDRKLRRSAAPCTNNTQSKTHTAEKHSLSHRSSTFAPPILDTIDQPQLNNLSSNAGIFTREIDRTLPSVIGDGSVSTFRHRLWACFMRRFDLYNWASDFTSLADSVFPDDPTPPTILSNVQRATIPSKSSSASHQVRPITAKIEQETFCFDNGSLKWQSTSFMEVKLQEWDWEAEKDGGGK</sequence>
<accession>A0A0D0BTJ2</accession>
<feature type="compositionally biased region" description="Polar residues" evidence="1">
    <location>
        <begin position="29"/>
        <end position="38"/>
    </location>
</feature>
<dbReference type="EMBL" id="KN834783">
    <property type="protein sequence ID" value="KIK58741.1"/>
    <property type="molecule type" value="Genomic_DNA"/>
</dbReference>
<evidence type="ECO:0000256" key="1">
    <source>
        <dbReference type="SAM" id="MobiDB-lite"/>
    </source>
</evidence>
<proteinExistence type="predicted"/>
<dbReference type="Proteomes" id="UP000053593">
    <property type="component" value="Unassembled WGS sequence"/>
</dbReference>
<protein>
    <submittedName>
        <fullName evidence="2">Uncharacterized protein</fullName>
    </submittedName>
</protein>
<organism evidence="2 3">
    <name type="scientific">Collybiopsis luxurians FD-317 M1</name>
    <dbReference type="NCBI Taxonomy" id="944289"/>
    <lineage>
        <taxon>Eukaryota</taxon>
        <taxon>Fungi</taxon>
        <taxon>Dikarya</taxon>
        <taxon>Basidiomycota</taxon>
        <taxon>Agaricomycotina</taxon>
        <taxon>Agaricomycetes</taxon>
        <taxon>Agaricomycetidae</taxon>
        <taxon>Agaricales</taxon>
        <taxon>Marasmiineae</taxon>
        <taxon>Omphalotaceae</taxon>
        <taxon>Collybiopsis</taxon>
        <taxon>Collybiopsis luxurians</taxon>
    </lineage>
</organism>
<gene>
    <name evidence="2" type="ORF">GYMLUDRAFT_245829</name>
</gene>
<dbReference type="HOGENOM" id="CLU_1372347_0_0_1"/>
<reference evidence="2 3" key="1">
    <citation type="submission" date="2014-04" db="EMBL/GenBank/DDBJ databases">
        <title>Evolutionary Origins and Diversification of the Mycorrhizal Mutualists.</title>
        <authorList>
            <consortium name="DOE Joint Genome Institute"/>
            <consortium name="Mycorrhizal Genomics Consortium"/>
            <person name="Kohler A."/>
            <person name="Kuo A."/>
            <person name="Nagy L.G."/>
            <person name="Floudas D."/>
            <person name="Copeland A."/>
            <person name="Barry K.W."/>
            <person name="Cichocki N."/>
            <person name="Veneault-Fourrey C."/>
            <person name="LaButti K."/>
            <person name="Lindquist E.A."/>
            <person name="Lipzen A."/>
            <person name="Lundell T."/>
            <person name="Morin E."/>
            <person name="Murat C."/>
            <person name="Riley R."/>
            <person name="Ohm R."/>
            <person name="Sun H."/>
            <person name="Tunlid A."/>
            <person name="Henrissat B."/>
            <person name="Grigoriev I.V."/>
            <person name="Hibbett D.S."/>
            <person name="Martin F."/>
        </authorList>
    </citation>
    <scope>NUCLEOTIDE SEQUENCE [LARGE SCALE GENOMIC DNA]</scope>
    <source>
        <strain evidence="2 3">FD-317 M1</strain>
    </source>
</reference>
<dbReference type="AlphaFoldDB" id="A0A0D0BTJ2"/>
<evidence type="ECO:0000313" key="3">
    <source>
        <dbReference type="Proteomes" id="UP000053593"/>
    </source>
</evidence>